<feature type="domain" description="CG-1" evidence="5">
    <location>
        <begin position="36"/>
        <end position="163"/>
    </location>
</feature>
<feature type="compositionally biased region" description="Polar residues" evidence="4">
    <location>
        <begin position="1713"/>
        <end position="1728"/>
    </location>
</feature>
<protein>
    <recommendedName>
        <fullName evidence="5">CG-1 domain-containing protein</fullName>
    </recommendedName>
</protein>
<feature type="region of interest" description="Disordered" evidence="4">
    <location>
        <begin position="1495"/>
        <end position="1551"/>
    </location>
</feature>
<evidence type="ECO:0000313" key="7">
    <source>
        <dbReference type="Proteomes" id="UP001497525"/>
    </source>
</evidence>
<feature type="compositionally biased region" description="Polar residues" evidence="4">
    <location>
        <begin position="1500"/>
        <end position="1524"/>
    </location>
</feature>
<evidence type="ECO:0000313" key="6">
    <source>
        <dbReference type="EMBL" id="CAL5142386.1"/>
    </source>
</evidence>
<evidence type="ECO:0000256" key="2">
    <source>
        <dbReference type="ARBA" id="ARBA00023163"/>
    </source>
</evidence>
<organism evidence="6 7">
    <name type="scientific">Calicophoron daubneyi</name>
    <name type="common">Rumen fluke</name>
    <name type="synonym">Paramphistomum daubneyi</name>
    <dbReference type="NCBI Taxonomy" id="300641"/>
    <lineage>
        <taxon>Eukaryota</taxon>
        <taxon>Metazoa</taxon>
        <taxon>Spiralia</taxon>
        <taxon>Lophotrochozoa</taxon>
        <taxon>Platyhelminthes</taxon>
        <taxon>Trematoda</taxon>
        <taxon>Digenea</taxon>
        <taxon>Plagiorchiida</taxon>
        <taxon>Pronocephalata</taxon>
        <taxon>Paramphistomoidea</taxon>
        <taxon>Paramphistomidae</taxon>
        <taxon>Calicophoron</taxon>
    </lineage>
</organism>
<feature type="region of interest" description="Disordered" evidence="4">
    <location>
        <begin position="1708"/>
        <end position="1728"/>
    </location>
</feature>
<feature type="compositionally biased region" description="Polar residues" evidence="4">
    <location>
        <begin position="268"/>
        <end position="282"/>
    </location>
</feature>
<dbReference type="GO" id="GO:0003712">
    <property type="term" value="F:transcription coregulator activity"/>
    <property type="evidence" value="ECO:0007669"/>
    <property type="project" value="TreeGrafter"/>
</dbReference>
<feature type="compositionally biased region" description="Low complexity" evidence="4">
    <location>
        <begin position="1576"/>
        <end position="1593"/>
    </location>
</feature>
<sequence>MTMTSMASISNPTAENVSSADSYTFELPSGLATVVPSSTYPSHKLIWCTQQEVAELLLGAAKHPDWLSPLIHVRPKNGSLIFYRRETAILSRKQDGYWWKRKPNRRAAKEVHMVLKVNGLECILANYAHSAVLPTFHRRTYALRYNPSIVLFHYLHLPSFTKDNKMCLPLPTFDAEDSCFLNRTLIMGQLLPMFSNFPSRISRPESHQQLYFNIPAVLTTLCNTICARSDSSQFSRPELPHPSGGAGNSTGMPTVACLLIPSALESAPTNISRNPNNQNLPTASADHHDRIPEVAEVNSNSKSMAATPDFPISNRSDTAPNLEKSVKPPGSWSRSVQVRNLYEPVGEAPNAYGRTPTEPLVDSCHVSDHNALHLLGPDGTEISTSKKDQRRVATSLDDSGICGGTALEQSYLDEIGTENPCLKLDHSTKNQDVASWLSDQQLFNLGCDNFEFGTMLSENFVTSGDLDQLDMGDGWTDIFADAAAECLEIGSTTTPAIEGNVDESALFNHPVSQAIPSDIRGEPNFTSSQTLSTVDKHVDVGKWLHSIPTDPTTDENAFLPERSNPSDFISSVGFDESRLPEPPLDSFPDSTLSLETVPPDLSAHSNSCQTASMRGVGDGLSELRCSTFKLQYLLVERFHEFASRLWTEITSPKYHNPFFERNGICSVEESGMSPFTGCTSAYMGRGSSEKNSLYMSGEEEKDFRNQFIPKLELCVDKIELLLVEQLSVWFNACARLFTTIPSESFSSGRECSVYESITKNLDTSYMEEAEKEVDRRLTCPSSSSSSRSLSLRSSCPTFSLASCAAALGFNELLLGLMQWAGFLSSGDRLWTIVGSYSKAHFESAETQGHPSPLELLFDLLSGDFVRSGSVRITPLGAAILHWSTKTAYLLALWDPDSLKKSCMIVSSTEDNSQSYTPEQLSKKLESEELTTALEQIRFTACTLVDTNFMEKMRRVIDYANTWRIPSSSWTTFHSSQLDSFECSPPHSDVELDLAESCMLDTSARARKSSPQYLDHHRQNQQSYPDPLFTRRGVSGLPFIALPELDIQKMKPKQLHDPSAPPSPQLETSCCSGQRCISAKIKPTGPNASQHNAINKPSFAKSTTNACLPDFDSVHPVSPIFPSPVVRTASCLSREFSAGYRLPLNEPCDLTNHPRASSNHEKALSTGITDPPHQKFCGLHRPLELAPLYTSVTNLTGDDGSQQMFCLADRIIEAMPRRIVNLHKQSSLDSPSRMTSPPGFSDSALGMSTCGDSCIANHLSDLPSQSSFSSSRRGQPMRLQTYVDTSPSTRRESNTTAPIIVKRGRSGGVASSSLTSLPEGPLAPARYVAYRGLTFRSSTSKTSHRVKTALLSFHQPLEFGENKSINSCHPSNNFFDVDDADSVQSTPYDTYDRAANSNSLLATSPSSAGYLCEELGDNSWRYDGDIPIWNKRYNTSRTFSLGSPPPSTAEIAEHFNAPTTFMETDFSRLTLSDLEQKRLYEAAKIIQKYYRAYRRNKDSPNRTSGTRTSVTPQGMDTGSQESNAELTDVPKNPAESVSTANPNKQIVSSSPLDSHCWDPVMLTQAEDQGVGLELEVETTPSSPRPEPSSTSCPSFANNTSKGCDISSLSTDLPDLKSHDYSSGIPTSPCEESDKEIEAAIIIQSYYRRYKQYAYYKRLCQAAVLIQNHYRYYVRHKKDVSGASSTGARFRKYKSCSGVNSQRIRNVVQRKAKTPMSSEGPSISQGQATNSTDLGSIQVEAHASGLASRTAHTSSFIPVHVISTSNSYPNPVSHV</sequence>
<feature type="region of interest" description="Disordered" evidence="4">
    <location>
        <begin position="268"/>
        <end position="332"/>
    </location>
</feature>
<reference evidence="6" key="1">
    <citation type="submission" date="2024-06" db="EMBL/GenBank/DDBJ databases">
        <authorList>
            <person name="Liu X."/>
            <person name="Lenzi L."/>
            <person name="Haldenby T S."/>
            <person name="Uol C."/>
        </authorList>
    </citation>
    <scope>NUCLEOTIDE SEQUENCE</scope>
</reference>
<accession>A0AAV2U0Y1</accession>
<feature type="region of interest" description="Disordered" evidence="4">
    <location>
        <begin position="1572"/>
        <end position="1596"/>
    </location>
</feature>
<dbReference type="Gene3D" id="1.20.5.190">
    <property type="match status" value="1"/>
</dbReference>
<dbReference type="Pfam" id="PF03859">
    <property type="entry name" value="CG-1"/>
    <property type="match status" value="1"/>
</dbReference>
<evidence type="ECO:0000259" key="5">
    <source>
        <dbReference type="PROSITE" id="PS51437"/>
    </source>
</evidence>
<dbReference type="InterPro" id="IPR000048">
    <property type="entry name" value="IQ_motif_EF-hand-BS"/>
</dbReference>
<keyword evidence="3" id="KW-0539">Nucleus</keyword>
<dbReference type="Pfam" id="PF00612">
    <property type="entry name" value="IQ"/>
    <property type="match status" value="1"/>
</dbReference>
<dbReference type="Proteomes" id="UP001497525">
    <property type="component" value="Unassembled WGS sequence"/>
</dbReference>
<comment type="subcellular location">
    <subcellularLocation>
        <location evidence="1">Nucleus</location>
    </subcellularLocation>
</comment>
<evidence type="ECO:0000256" key="3">
    <source>
        <dbReference type="ARBA" id="ARBA00023242"/>
    </source>
</evidence>
<evidence type="ECO:0000256" key="4">
    <source>
        <dbReference type="SAM" id="MobiDB-lite"/>
    </source>
</evidence>
<dbReference type="GO" id="GO:0005634">
    <property type="term" value="C:nucleus"/>
    <property type="evidence" value="ECO:0007669"/>
    <property type="project" value="UniProtKB-SubCell"/>
</dbReference>
<dbReference type="PROSITE" id="PS51437">
    <property type="entry name" value="CG_1"/>
    <property type="match status" value="1"/>
</dbReference>
<dbReference type="GO" id="GO:0003690">
    <property type="term" value="F:double-stranded DNA binding"/>
    <property type="evidence" value="ECO:0007669"/>
    <property type="project" value="TreeGrafter"/>
</dbReference>
<dbReference type="PANTHER" id="PTHR23335:SF1">
    <property type="entry name" value="CALMODULIN-BINDING TRANSCRIPTION ACTIVATOR, ISOFORM F"/>
    <property type="match status" value="1"/>
</dbReference>
<dbReference type="InterPro" id="IPR005559">
    <property type="entry name" value="CG-1_dom"/>
</dbReference>
<gene>
    <name evidence="6" type="ORF">CDAUBV1_LOCUS17614</name>
</gene>
<dbReference type="SMART" id="SM01076">
    <property type="entry name" value="CG-1"/>
    <property type="match status" value="1"/>
</dbReference>
<name>A0AAV2U0Y1_CALDB</name>
<comment type="caution">
    <text evidence="6">The sequence shown here is derived from an EMBL/GenBank/DDBJ whole genome shotgun (WGS) entry which is preliminary data.</text>
</comment>
<evidence type="ECO:0000256" key="1">
    <source>
        <dbReference type="ARBA" id="ARBA00004123"/>
    </source>
</evidence>
<keyword evidence="2" id="KW-0804">Transcription</keyword>
<feature type="compositionally biased region" description="Polar residues" evidence="4">
    <location>
        <begin position="1534"/>
        <end position="1551"/>
    </location>
</feature>
<dbReference type="EMBL" id="CAXLJL010001033">
    <property type="protein sequence ID" value="CAL5142386.1"/>
    <property type="molecule type" value="Genomic_DNA"/>
</dbReference>
<dbReference type="PANTHER" id="PTHR23335">
    <property type="entry name" value="CALMODULIN-BINDING TRANSCRIPTION ACTIVATOR CAMTA"/>
    <property type="match status" value="1"/>
</dbReference>
<proteinExistence type="predicted"/>
<dbReference type="GO" id="GO:0006357">
    <property type="term" value="P:regulation of transcription by RNA polymerase II"/>
    <property type="evidence" value="ECO:0007669"/>
    <property type="project" value="TreeGrafter"/>
</dbReference>